<dbReference type="NCBIfam" id="TIGR03943">
    <property type="entry name" value="TIGR03943 family putative permease subunit"/>
    <property type="match status" value="1"/>
</dbReference>
<organism evidence="3 4">
    <name type="scientific">Kitasatospora cystarginea</name>
    <dbReference type="NCBI Taxonomy" id="58350"/>
    <lineage>
        <taxon>Bacteria</taxon>
        <taxon>Bacillati</taxon>
        <taxon>Actinomycetota</taxon>
        <taxon>Actinomycetes</taxon>
        <taxon>Kitasatosporales</taxon>
        <taxon>Streptomycetaceae</taxon>
        <taxon>Kitasatospora</taxon>
    </lineage>
</organism>
<proteinExistence type="predicted"/>
<dbReference type="Proteomes" id="UP001500305">
    <property type="component" value="Unassembled WGS sequence"/>
</dbReference>
<feature type="transmembrane region" description="Helical" evidence="1">
    <location>
        <begin position="89"/>
        <end position="108"/>
    </location>
</feature>
<comment type="caution">
    <text evidence="3">The sequence shown here is derived from an EMBL/GenBank/DDBJ whole genome shotgun (WGS) entry which is preliminary data.</text>
</comment>
<feature type="transmembrane region" description="Helical" evidence="1">
    <location>
        <begin position="39"/>
        <end position="58"/>
    </location>
</feature>
<dbReference type="InterPro" id="IPR015402">
    <property type="entry name" value="DUF1980"/>
</dbReference>
<keyword evidence="1" id="KW-1133">Transmembrane helix</keyword>
<protein>
    <submittedName>
        <fullName evidence="3">TIGR03943 family protein</fullName>
    </submittedName>
</protein>
<accession>A0ABN3E0V0</accession>
<feature type="domain" description="DUF1980" evidence="2">
    <location>
        <begin position="159"/>
        <end position="249"/>
    </location>
</feature>
<keyword evidence="1" id="KW-0472">Membrane</keyword>
<keyword evidence="1" id="KW-0812">Transmembrane</keyword>
<reference evidence="3 4" key="1">
    <citation type="journal article" date="2019" name="Int. J. Syst. Evol. Microbiol.">
        <title>The Global Catalogue of Microorganisms (GCM) 10K type strain sequencing project: providing services to taxonomists for standard genome sequencing and annotation.</title>
        <authorList>
            <consortium name="The Broad Institute Genomics Platform"/>
            <consortium name="The Broad Institute Genome Sequencing Center for Infectious Disease"/>
            <person name="Wu L."/>
            <person name="Ma J."/>
        </authorList>
    </citation>
    <scope>NUCLEOTIDE SEQUENCE [LARGE SCALE GENOMIC DNA]</scope>
    <source>
        <strain evidence="3 4">JCM 7356</strain>
    </source>
</reference>
<keyword evidence="4" id="KW-1185">Reference proteome</keyword>
<gene>
    <name evidence="3" type="ORF">GCM10010430_29940</name>
</gene>
<name>A0ABN3E0V0_9ACTN</name>
<dbReference type="Pfam" id="PF21537">
    <property type="entry name" value="DUF1980_C"/>
    <property type="match status" value="1"/>
</dbReference>
<dbReference type="InterPro" id="IPR048447">
    <property type="entry name" value="DUF1980_C"/>
</dbReference>
<evidence type="ECO:0000313" key="4">
    <source>
        <dbReference type="Proteomes" id="UP001500305"/>
    </source>
</evidence>
<evidence type="ECO:0000313" key="3">
    <source>
        <dbReference type="EMBL" id="GAA2246012.1"/>
    </source>
</evidence>
<sequence length="250" mass="26195">MRREVRAILLVLLGTALLRISLFSDSYLRYVRAALRPYLIATGAVLVLLGVASAIATVQALRADPDQAHAAADDHGGDHGHGHHGGPGIAWLLTLPVLAIVLIAPPALGSYTAQRSESTTVKPAGAQPTFPPLPAGDPLTMTLGSFDVRAVWDTAAPLRGRRVRLTGFVTAGKGGGWYLTRLTISCCAADALASKVEIRGAAANPAPPAGSWVEVIGTWLPDGKEAEPDTIPLLTAAQVTRIPEPKDPYE</sequence>
<dbReference type="EMBL" id="BAAATR010000011">
    <property type="protein sequence ID" value="GAA2246012.1"/>
    <property type="molecule type" value="Genomic_DNA"/>
</dbReference>
<evidence type="ECO:0000259" key="2">
    <source>
        <dbReference type="Pfam" id="PF21537"/>
    </source>
</evidence>
<evidence type="ECO:0000256" key="1">
    <source>
        <dbReference type="SAM" id="Phobius"/>
    </source>
</evidence>